<reference evidence="1 2" key="1">
    <citation type="submission" date="2021-05" db="EMBL/GenBank/DDBJ databases">
        <title>Genome Assembly of Synthetic Allotetraploid Brassica napus Reveals Homoeologous Exchanges between Subgenomes.</title>
        <authorList>
            <person name="Davis J.T."/>
        </authorList>
    </citation>
    <scope>NUCLEOTIDE SEQUENCE [LARGE SCALE GENOMIC DNA]</scope>
    <source>
        <strain evidence="2">cv. Da-Ae</strain>
        <tissue evidence="1">Seedling</tissue>
    </source>
</reference>
<comment type="caution">
    <text evidence="1">The sequence shown here is derived from an EMBL/GenBank/DDBJ whole genome shotgun (WGS) entry which is preliminary data.</text>
</comment>
<dbReference type="EMBL" id="JAGKQM010000007">
    <property type="protein sequence ID" value="KAH0917502.1"/>
    <property type="molecule type" value="Genomic_DNA"/>
</dbReference>
<evidence type="ECO:0000313" key="1">
    <source>
        <dbReference type="EMBL" id="KAH0917502.1"/>
    </source>
</evidence>
<protein>
    <submittedName>
        <fullName evidence="1">Uncharacterized protein</fullName>
    </submittedName>
</protein>
<organism evidence="1 2">
    <name type="scientific">Brassica napus</name>
    <name type="common">Rape</name>
    <dbReference type="NCBI Taxonomy" id="3708"/>
    <lineage>
        <taxon>Eukaryota</taxon>
        <taxon>Viridiplantae</taxon>
        <taxon>Streptophyta</taxon>
        <taxon>Embryophyta</taxon>
        <taxon>Tracheophyta</taxon>
        <taxon>Spermatophyta</taxon>
        <taxon>Magnoliopsida</taxon>
        <taxon>eudicotyledons</taxon>
        <taxon>Gunneridae</taxon>
        <taxon>Pentapetalae</taxon>
        <taxon>rosids</taxon>
        <taxon>malvids</taxon>
        <taxon>Brassicales</taxon>
        <taxon>Brassicaceae</taxon>
        <taxon>Brassiceae</taxon>
        <taxon>Brassica</taxon>
    </lineage>
</organism>
<gene>
    <name evidence="1" type="ORF">HID58_025162</name>
</gene>
<keyword evidence="2" id="KW-1185">Reference proteome</keyword>
<name>A0ABQ8CKB1_BRANA</name>
<evidence type="ECO:0000313" key="2">
    <source>
        <dbReference type="Proteomes" id="UP000824890"/>
    </source>
</evidence>
<dbReference type="Proteomes" id="UP000824890">
    <property type="component" value="Unassembled WGS sequence"/>
</dbReference>
<sequence>MDCVGNGDMETSTVVKANEHANLLRWFFVEQTLKPFLEVSRIKGVIKSCEAYPYLDLCPGKQQSHLFSPAISDSVAPYISPSHPSSAPLFQHPKPLFLSSSNHCIYTPVVAMAMIIMTTTEVTSISLVHPSKCSSSSPSVHCHSQLENMGSVEPLNTVQNGRTVQSLSTLVKLCRALQSHRKRKRGMSTTNLKNAQSRIQKEIGRSPLEVKI</sequence>
<proteinExistence type="predicted"/>
<accession>A0ABQ8CKB1</accession>